<evidence type="ECO:0000256" key="5">
    <source>
        <dbReference type="HAMAP-Rule" id="MF_01201"/>
    </source>
</evidence>
<dbReference type="GO" id="GO:0005829">
    <property type="term" value="C:cytosol"/>
    <property type="evidence" value="ECO:0007669"/>
    <property type="project" value="TreeGrafter"/>
</dbReference>
<organism evidence="9 10">
    <name type="scientific">Mesoterricola silvestris</name>
    <dbReference type="NCBI Taxonomy" id="2927979"/>
    <lineage>
        <taxon>Bacteria</taxon>
        <taxon>Pseudomonadati</taxon>
        <taxon>Acidobacteriota</taxon>
        <taxon>Holophagae</taxon>
        <taxon>Holophagales</taxon>
        <taxon>Holophagaceae</taxon>
        <taxon>Mesoterricola</taxon>
    </lineage>
</organism>
<feature type="binding site" evidence="5 7">
    <location>
        <position position="135"/>
    </location>
    <ligand>
        <name>substrate</name>
    </ligand>
</feature>
<dbReference type="SUPFAM" id="SSF50621">
    <property type="entry name" value="Alanine racemase C-terminal domain-like"/>
    <property type="match status" value="1"/>
</dbReference>
<dbReference type="RefSeq" id="WP_316414806.1">
    <property type="nucleotide sequence ID" value="NZ_AP027080.1"/>
</dbReference>
<dbReference type="PANTHER" id="PTHR30511:SF0">
    <property type="entry name" value="ALANINE RACEMASE, CATABOLIC-RELATED"/>
    <property type="match status" value="1"/>
</dbReference>
<dbReference type="InterPro" id="IPR009006">
    <property type="entry name" value="Ala_racemase/Decarboxylase_C"/>
</dbReference>
<comment type="pathway">
    <text evidence="5">Amino-acid biosynthesis; D-alanine biosynthesis; D-alanine from L-alanine: step 1/1.</text>
</comment>
<dbReference type="Gene3D" id="2.40.37.10">
    <property type="entry name" value="Lyase, Ornithine Decarboxylase, Chain A, domain 1"/>
    <property type="match status" value="1"/>
</dbReference>
<comment type="function">
    <text evidence="5">Catalyzes the interconversion of L-alanine and D-alanine. May also act on other amino acids.</text>
</comment>
<dbReference type="Gene3D" id="3.20.20.10">
    <property type="entry name" value="Alanine racemase"/>
    <property type="match status" value="1"/>
</dbReference>
<evidence type="ECO:0000313" key="9">
    <source>
        <dbReference type="EMBL" id="BDU71904.1"/>
    </source>
</evidence>
<feature type="modified residue" description="N6-(pyridoxal phosphate)lysine" evidence="5 6">
    <location>
        <position position="36"/>
    </location>
</feature>
<dbReference type="PROSITE" id="PS00395">
    <property type="entry name" value="ALANINE_RACEMASE"/>
    <property type="match status" value="1"/>
</dbReference>
<keyword evidence="4 5" id="KW-0413">Isomerase</keyword>
<dbReference type="InterPro" id="IPR001608">
    <property type="entry name" value="Ala_racemase_N"/>
</dbReference>
<dbReference type="HAMAP" id="MF_01201">
    <property type="entry name" value="Ala_racemase"/>
    <property type="match status" value="1"/>
</dbReference>
<dbReference type="NCBIfam" id="TIGR00492">
    <property type="entry name" value="alr"/>
    <property type="match status" value="1"/>
</dbReference>
<comment type="catalytic activity">
    <reaction evidence="1 5">
        <text>L-alanine = D-alanine</text>
        <dbReference type="Rhea" id="RHEA:20249"/>
        <dbReference type="ChEBI" id="CHEBI:57416"/>
        <dbReference type="ChEBI" id="CHEBI:57972"/>
        <dbReference type="EC" id="5.1.1.1"/>
    </reaction>
</comment>
<dbReference type="PRINTS" id="PR00992">
    <property type="entry name" value="ALARACEMASE"/>
</dbReference>
<protein>
    <recommendedName>
        <fullName evidence="5">Alanine racemase</fullName>
        <ecNumber evidence="5">5.1.1.1</ecNumber>
    </recommendedName>
</protein>
<dbReference type="InterPro" id="IPR029066">
    <property type="entry name" value="PLP-binding_barrel"/>
</dbReference>
<dbReference type="CDD" id="cd00430">
    <property type="entry name" value="PLPDE_III_AR"/>
    <property type="match status" value="1"/>
</dbReference>
<dbReference type="GO" id="GO:0009252">
    <property type="term" value="P:peptidoglycan biosynthetic process"/>
    <property type="evidence" value="ECO:0007669"/>
    <property type="project" value="TreeGrafter"/>
</dbReference>
<evidence type="ECO:0000256" key="1">
    <source>
        <dbReference type="ARBA" id="ARBA00000316"/>
    </source>
</evidence>
<keyword evidence="10" id="KW-1185">Reference proteome</keyword>
<feature type="active site" description="Proton acceptor; specific for L-alanine" evidence="5">
    <location>
        <position position="267"/>
    </location>
</feature>
<evidence type="ECO:0000256" key="3">
    <source>
        <dbReference type="ARBA" id="ARBA00022898"/>
    </source>
</evidence>
<gene>
    <name evidence="9" type="ORF">METEAL_10780</name>
</gene>
<evidence type="ECO:0000256" key="4">
    <source>
        <dbReference type="ARBA" id="ARBA00023235"/>
    </source>
</evidence>
<feature type="active site" description="Proton acceptor; specific for D-alanine" evidence="5">
    <location>
        <position position="36"/>
    </location>
</feature>
<evidence type="ECO:0000259" key="8">
    <source>
        <dbReference type="SMART" id="SM01005"/>
    </source>
</evidence>
<dbReference type="InterPro" id="IPR011079">
    <property type="entry name" value="Ala_racemase_C"/>
</dbReference>
<dbReference type="AlphaFoldDB" id="A0AA48GIX2"/>
<comment type="cofactor">
    <cofactor evidence="2 5 6">
        <name>pyridoxal 5'-phosphate</name>
        <dbReference type="ChEBI" id="CHEBI:597326"/>
    </cofactor>
</comment>
<dbReference type="EMBL" id="AP027080">
    <property type="protein sequence ID" value="BDU71904.1"/>
    <property type="molecule type" value="Genomic_DNA"/>
</dbReference>
<dbReference type="InterPro" id="IPR020622">
    <property type="entry name" value="Ala_racemase_pyridoxalP-BS"/>
</dbReference>
<dbReference type="KEGG" id="msil:METEAL_10780"/>
<evidence type="ECO:0000256" key="7">
    <source>
        <dbReference type="PIRSR" id="PIRSR600821-52"/>
    </source>
</evidence>
<dbReference type="SMART" id="SM01005">
    <property type="entry name" value="Ala_racemase_C"/>
    <property type="match status" value="1"/>
</dbReference>
<keyword evidence="3 5" id="KW-0663">Pyridoxal phosphate</keyword>
<feature type="domain" description="Alanine racemase C-terminal" evidence="8">
    <location>
        <begin position="246"/>
        <end position="374"/>
    </location>
</feature>
<evidence type="ECO:0000256" key="6">
    <source>
        <dbReference type="PIRSR" id="PIRSR600821-50"/>
    </source>
</evidence>
<evidence type="ECO:0000256" key="2">
    <source>
        <dbReference type="ARBA" id="ARBA00001933"/>
    </source>
</evidence>
<dbReference type="GO" id="GO:0030170">
    <property type="term" value="F:pyridoxal phosphate binding"/>
    <property type="evidence" value="ECO:0007669"/>
    <property type="project" value="UniProtKB-UniRule"/>
</dbReference>
<dbReference type="EC" id="5.1.1.1" evidence="5"/>
<evidence type="ECO:0000313" key="10">
    <source>
        <dbReference type="Proteomes" id="UP001238179"/>
    </source>
</evidence>
<feature type="binding site" evidence="5 7">
    <location>
        <position position="315"/>
    </location>
    <ligand>
        <name>substrate</name>
    </ligand>
</feature>
<dbReference type="PANTHER" id="PTHR30511">
    <property type="entry name" value="ALANINE RACEMASE"/>
    <property type="match status" value="1"/>
</dbReference>
<dbReference type="GO" id="GO:0030632">
    <property type="term" value="P:D-alanine biosynthetic process"/>
    <property type="evidence" value="ECO:0007669"/>
    <property type="project" value="UniProtKB-UniRule"/>
</dbReference>
<sequence length="378" mass="40184">MLYQTHARVHLGNIRRNLEGIRAQVGPDRKVLIAVKANAYGHGAVEVSRMAERLGLADGLGVATVPEGLELREAGLKLPILKFSPAFPEEMAAAVSAGIALAVCERPNIEALQAVAAGLGRKALVHLKIDTGMGRIGVTPGEAPALALFIERQCPDLLLEGVMTHLPVSDEEGGIAYTRDEIALFRGTVATLAAAIGRMPELVHASNSGAVLGHEDAWLSMVRPGIMIYGHYPDATTPRTIPLHPGMSLLTRLAFVKKVAAGTSIGYGRTWVAPQDTWIGTLPAGYADGFNRLFSNRGRALVRGRSCPVVGRVCMDQCMIDLGPDAGAAPGDEVVLMGRSGAEEITAQEWADVLGTITYEVTCQINARVERVFDAETV</sequence>
<dbReference type="SUPFAM" id="SSF51419">
    <property type="entry name" value="PLP-binding barrel"/>
    <property type="match status" value="1"/>
</dbReference>
<comment type="similarity">
    <text evidence="5">Belongs to the alanine racemase family.</text>
</comment>
<dbReference type="Proteomes" id="UP001238179">
    <property type="component" value="Chromosome"/>
</dbReference>
<dbReference type="InterPro" id="IPR000821">
    <property type="entry name" value="Ala_racemase"/>
</dbReference>
<dbReference type="FunFam" id="3.20.20.10:FF:000002">
    <property type="entry name" value="Alanine racemase"/>
    <property type="match status" value="1"/>
</dbReference>
<dbReference type="GO" id="GO:0008784">
    <property type="term" value="F:alanine racemase activity"/>
    <property type="evidence" value="ECO:0007669"/>
    <property type="project" value="UniProtKB-UniRule"/>
</dbReference>
<proteinExistence type="inferred from homology"/>
<name>A0AA48GIX2_9BACT</name>
<dbReference type="Pfam" id="PF01168">
    <property type="entry name" value="Ala_racemase_N"/>
    <property type="match status" value="1"/>
</dbReference>
<dbReference type="Pfam" id="PF00842">
    <property type="entry name" value="Ala_racemase_C"/>
    <property type="match status" value="1"/>
</dbReference>
<accession>A0AA48GIX2</accession>
<reference evidence="10" key="1">
    <citation type="journal article" date="2023" name="Int. J. Syst. Evol. Microbiol.">
        <title>Mesoterricola silvestris gen. nov., sp. nov., Mesoterricola sediminis sp. nov., Geothrix oryzae sp. nov., Geothrix edaphica sp. nov., Geothrix rubra sp. nov., and Geothrix limicola sp. nov., six novel members of Acidobacteriota isolated from soils.</title>
        <authorList>
            <person name="Itoh H."/>
            <person name="Sugisawa Y."/>
            <person name="Mise K."/>
            <person name="Xu Z."/>
            <person name="Kuniyasu M."/>
            <person name="Ushijima N."/>
            <person name="Kawano K."/>
            <person name="Kobayashi E."/>
            <person name="Shiratori Y."/>
            <person name="Masuda Y."/>
            <person name="Senoo K."/>
        </authorList>
    </citation>
    <scope>NUCLEOTIDE SEQUENCE [LARGE SCALE GENOMIC DNA]</scope>
    <source>
        <strain evidence="10">W79</strain>
    </source>
</reference>